<dbReference type="RefSeq" id="WP_184267871.1">
    <property type="nucleotide sequence ID" value="NZ_JACHKY010000002.1"/>
</dbReference>
<dbReference type="PROSITE" id="PS51257">
    <property type="entry name" value="PROKAR_LIPOPROTEIN"/>
    <property type="match status" value="1"/>
</dbReference>
<dbReference type="EMBL" id="JACHKY010000002">
    <property type="protein sequence ID" value="MBB4797336.1"/>
    <property type="molecule type" value="Genomic_DNA"/>
</dbReference>
<protein>
    <recommendedName>
        <fullName evidence="3">Hemolysin</fullName>
    </recommendedName>
</protein>
<reference evidence="1 2" key="1">
    <citation type="submission" date="2020-08" db="EMBL/GenBank/DDBJ databases">
        <title>Functional genomics of gut bacteria from endangered species of beetles.</title>
        <authorList>
            <person name="Carlos-Shanley C."/>
        </authorList>
    </citation>
    <scope>NUCLEOTIDE SEQUENCE [LARGE SCALE GENOMIC DNA]</scope>
    <source>
        <strain evidence="1 2">S00123</strain>
    </source>
</reference>
<comment type="caution">
    <text evidence="1">The sequence shown here is derived from an EMBL/GenBank/DDBJ whole genome shotgun (WGS) entry which is preliminary data.</text>
</comment>
<evidence type="ECO:0000313" key="2">
    <source>
        <dbReference type="Proteomes" id="UP000539957"/>
    </source>
</evidence>
<evidence type="ECO:0000313" key="1">
    <source>
        <dbReference type="EMBL" id="MBB4797336.1"/>
    </source>
</evidence>
<evidence type="ECO:0008006" key="3">
    <source>
        <dbReference type="Google" id="ProtNLM"/>
    </source>
</evidence>
<organism evidence="1 2">
    <name type="scientific">Brevundimonas bullata</name>
    <dbReference type="NCBI Taxonomy" id="13160"/>
    <lineage>
        <taxon>Bacteria</taxon>
        <taxon>Pseudomonadati</taxon>
        <taxon>Pseudomonadota</taxon>
        <taxon>Alphaproteobacteria</taxon>
        <taxon>Caulobacterales</taxon>
        <taxon>Caulobacteraceae</taxon>
        <taxon>Brevundimonas</taxon>
    </lineage>
</organism>
<gene>
    <name evidence="1" type="ORF">HNP32_001060</name>
</gene>
<dbReference type="Proteomes" id="UP000539957">
    <property type="component" value="Unassembled WGS sequence"/>
</dbReference>
<proteinExistence type="predicted"/>
<sequence length="92" mass="9804">MRIRFFPILGAAFVTLGACAPKTVEPGDLAQRCDPTAGQSLIGSHVGAVDFASNANVRIICTTCPATTDYRAERTNIRFSEKTGIIEKVDCG</sequence>
<keyword evidence="2" id="KW-1185">Reference proteome</keyword>
<dbReference type="Gene3D" id="3.30.10.10">
    <property type="entry name" value="Trypsin Inhibitor V, subunit A"/>
    <property type="match status" value="1"/>
</dbReference>
<name>A0A7W7IN09_9CAUL</name>
<dbReference type="AlphaFoldDB" id="A0A7W7IN09"/>
<accession>A0A7W7IN09</accession>